<protein>
    <submittedName>
        <fullName evidence="1">Uncharacterized protein</fullName>
    </submittedName>
</protein>
<comment type="caution">
    <text evidence="1">The sequence shown here is derived from an EMBL/GenBank/DDBJ whole genome shotgun (WGS) entry which is preliminary data.</text>
</comment>
<accession>A0AAE0U0W1</accession>
<keyword evidence="2" id="KW-1185">Reference proteome</keyword>
<proteinExistence type="predicted"/>
<reference evidence="1" key="1">
    <citation type="journal article" date="2023" name="Mol. Phylogenet. Evol.">
        <title>Genome-scale phylogeny and comparative genomics of the fungal order Sordariales.</title>
        <authorList>
            <person name="Hensen N."/>
            <person name="Bonometti L."/>
            <person name="Westerberg I."/>
            <person name="Brannstrom I.O."/>
            <person name="Guillou S."/>
            <person name="Cros-Aarteil S."/>
            <person name="Calhoun S."/>
            <person name="Haridas S."/>
            <person name="Kuo A."/>
            <person name="Mondo S."/>
            <person name="Pangilinan J."/>
            <person name="Riley R."/>
            <person name="LaButti K."/>
            <person name="Andreopoulos B."/>
            <person name="Lipzen A."/>
            <person name="Chen C."/>
            <person name="Yan M."/>
            <person name="Daum C."/>
            <person name="Ng V."/>
            <person name="Clum A."/>
            <person name="Steindorff A."/>
            <person name="Ohm R.A."/>
            <person name="Martin F."/>
            <person name="Silar P."/>
            <person name="Natvig D.O."/>
            <person name="Lalanne C."/>
            <person name="Gautier V."/>
            <person name="Ament-Velasquez S.L."/>
            <person name="Kruys A."/>
            <person name="Hutchinson M.I."/>
            <person name="Powell A.J."/>
            <person name="Barry K."/>
            <person name="Miller A.N."/>
            <person name="Grigoriev I.V."/>
            <person name="Debuchy R."/>
            <person name="Gladieux P."/>
            <person name="Hiltunen Thoren M."/>
            <person name="Johannesson H."/>
        </authorList>
    </citation>
    <scope>NUCLEOTIDE SEQUENCE</scope>
    <source>
        <strain evidence="1">CBS 232.78</strain>
    </source>
</reference>
<dbReference type="EMBL" id="JAULSW010000003">
    <property type="protein sequence ID" value="KAK3386873.1"/>
    <property type="molecule type" value="Genomic_DNA"/>
</dbReference>
<dbReference type="Proteomes" id="UP001285441">
    <property type="component" value="Unassembled WGS sequence"/>
</dbReference>
<reference evidence="1" key="2">
    <citation type="submission" date="2023-06" db="EMBL/GenBank/DDBJ databases">
        <authorList>
            <consortium name="Lawrence Berkeley National Laboratory"/>
            <person name="Haridas S."/>
            <person name="Hensen N."/>
            <person name="Bonometti L."/>
            <person name="Westerberg I."/>
            <person name="Brannstrom I.O."/>
            <person name="Guillou S."/>
            <person name="Cros-Aarteil S."/>
            <person name="Calhoun S."/>
            <person name="Kuo A."/>
            <person name="Mondo S."/>
            <person name="Pangilinan J."/>
            <person name="Riley R."/>
            <person name="LaButti K."/>
            <person name="Andreopoulos B."/>
            <person name="Lipzen A."/>
            <person name="Chen C."/>
            <person name="Yanf M."/>
            <person name="Daum C."/>
            <person name="Ng V."/>
            <person name="Clum A."/>
            <person name="Steindorff A."/>
            <person name="Ohm R."/>
            <person name="Martin F."/>
            <person name="Silar P."/>
            <person name="Natvig D."/>
            <person name="Lalanne C."/>
            <person name="Gautier V."/>
            <person name="Ament-velasquez S.L."/>
            <person name="Kruys A."/>
            <person name="Hutchinson M.I."/>
            <person name="Powell A.J."/>
            <person name="Barry K."/>
            <person name="Miller A.N."/>
            <person name="Grigoriev I.V."/>
            <person name="Debuchy R."/>
            <person name="Gladieux P."/>
            <person name="Thoren M.H."/>
            <person name="Johannesson H."/>
        </authorList>
    </citation>
    <scope>NUCLEOTIDE SEQUENCE</scope>
    <source>
        <strain evidence="1">CBS 232.78</strain>
    </source>
</reference>
<evidence type="ECO:0000313" key="2">
    <source>
        <dbReference type="Proteomes" id="UP001285441"/>
    </source>
</evidence>
<dbReference type="AlphaFoldDB" id="A0AAE0U0W1"/>
<sequence length="356" mass="40137">MALPKITKYYWIQEACDAAINTEFDAHVREARRWAARAVQRMRSGVHDPDFARVFNVIFRTPVTDDQLFPIPQGLELINGGMPSGEQPKTAARHVYDALLDFCENWERTDERERADVRFYGDGGARWRQVNANVNNSGRELWYDLENKMYLYGNNPAAQAAAYGAVTATSRDFIDGQSTRRITIDVTPRVEFNIDGERSHRETLDSIASKEHLEGETVETLGAYLISRLVFHHFMLWYGLDENEDIDPTHLRDGWDHCMALPKGKSCVDAECVAYLGLWAGLADCLPLDRVTGGYTMDRAWDAIQGTNDARPNPAAEVPLAEGVVIPKNLLQQNLGKWQAKPNGQNQAIEGVINLR</sequence>
<evidence type="ECO:0000313" key="1">
    <source>
        <dbReference type="EMBL" id="KAK3386873.1"/>
    </source>
</evidence>
<gene>
    <name evidence="1" type="ORF">B0H63DRAFT_141750</name>
</gene>
<name>A0AAE0U0W1_9PEZI</name>
<organism evidence="1 2">
    <name type="scientific">Podospora didyma</name>
    <dbReference type="NCBI Taxonomy" id="330526"/>
    <lineage>
        <taxon>Eukaryota</taxon>
        <taxon>Fungi</taxon>
        <taxon>Dikarya</taxon>
        <taxon>Ascomycota</taxon>
        <taxon>Pezizomycotina</taxon>
        <taxon>Sordariomycetes</taxon>
        <taxon>Sordariomycetidae</taxon>
        <taxon>Sordariales</taxon>
        <taxon>Podosporaceae</taxon>
        <taxon>Podospora</taxon>
    </lineage>
</organism>